<keyword evidence="2" id="KW-1133">Transmembrane helix</keyword>
<evidence type="ECO:0000256" key="1">
    <source>
        <dbReference type="SAM" id="MobiDB-lite"/>
    </source>
</evidence>
<feature type="compositionally biased region" description="Low complexity" evidence="1">
    <location>
        <begin position="196"/>
        <end position="210"/>
    </location>
</feature>
<feature type="transmembrane region" description="Helical" evidence="2">
    <location>
        <begin position="71"/>
        <end position="92"/>
    </location>
</feature>
<dbReference type="Proteomes" id="UP000308760">
    <property type="component" value="Unassembled WGS sequence"/>
</dbReference>
<dbReference type="EMBL" id="STGY01000055">
    <property type="protein sequence ID" value="THV40799.1"/>
    <property type="molecule type" value="Genomic_DNA"/>
</dbReference>
<sequence length="216" mass="23530">MLDPRYPSQTPARIPIAIALIQFAVFFIALSPLALVPLMQADATYYFETWIEPEPGDTATQYMLEHSYVELGLIGVGVVLLLVLAIVSAVGLHKGKRSARILTAIWVGILVVGAIGWESWVWIWSSSLGEDLESASAGKFSGAQYYMDALDLNIPVAAATLVLALLVFILVLTPAVRRWTPKRSYVVFAGQQAPTAGAQFGPPQQAQFPPSDQRQF</sequence>
<accession>A0A4S8QHB9</accession>
<proteinExistence type="predicted"/>
<feature type="transmembrane region" description="Helical" evidence="2">
    <location>
        <begin position="104"/>
        <end position="124"/>
    </location>
</feature>
<evidence type="ECO:0000313" key="3">
    <source>
        <dbReference type="EMBL" id="THV40799.1"/>
    </source>
</evidence>
<evidence type="ECO:0000313" key="4">
    <source>
        <dbReference type="Proteomes" id="UP000308760"/>
    </source>
</evidence>
<feature type="transmembrane region" description="Helical" evidence="2">
    <location>
        <begin position="154"/>
        <end position="176"/>
    </location>
</feature>
<dbReference type="AlphaFoldDB" id="A0A4S8QHB9"/>
<reference evidence="3 4" key="2">
    <citation type="submission" date="2019-05" db="EMBL/GenBank/DDBJ databases">
        <title>Glycomyces buryatensis sp. nov.</title>
        <authorList>
            <person name="Nikitina E."/>
        </authorList>
    </citation>
    <scope>NUCLEOTIDE SEQUENCE [LARGE SCALE GENOMIC DNA]</scope>
    <source>
        <strain evidence="3 4">18</strain>
    </source>
</reference>
<feature type="transmembrane region" description="Helical" evidence="2">
    <location>
        <begin position="12"/>
        <end position="35"/>
    </location>
</feature>
<evidence type="ECO:0008006" key="5">
    <source>
        <dbReference type="Google" id="ProtNLM"/>
    </source>
</evidence>
<keyword evidence="2" id="KW-0812">Transmembrane</keyword>
<keyword evidence="2" id="KW-0472">Membrane</keyword>
<evidence type="ECO:0000256" key="2">
    <source>
        <dbReference type="SAM" id="Phobius"/>
    </source>
</evidence>
<gene>
    <name evidence="3" type="ORF">FAB82_14210</name>
</gene>
<protein>
    <recommendedName>
        <fullName evidence="5">DUF2567 domain-containing protein</fullName>
    </recommendedName>
</protein>
<reference evidence="4" key="1">
    <citation type="submission" date="2019-04" db="EMBL/GenBank/DDBJ databases">
        <title>Nocardioides xinjiangensis sp. nov.</title>
        <authorList>
            <person name="Liu S."/>
        </authorList>
    </citation>
    <scope>NUCLEOTIDE SEQUENCE [LARGE SCALE GENOMIC DNA]</scope>
    <source>
        <strain evidence="4">18</strain>
    </source>
</reference>
<keyword evidence="4" id="KW-1185">Reference proteome</keyword>
<feature type="region of interest" description="Disordered" evidence="1">
    <location>
        <begin position="196"/>
        <end position="216"/>
    </location>
</feature>
<dbReference type="RefSeq" id="WP_136535198.1">
    <property type="nucleotide sequence ID" value="NZ_STGY01000055.1"/>
</dbReference>
<comment type="caution">
    <text evidence="3">The sequence shown here is derived from an EMBL/GenBank/DDBJ whole genome shotgun (WGS) entry which is preliminary data.</text>
</comment>
<name>A0A4S8QHB9_9ACTN</name>
<organism evidence="3 4">
    <name type="scientific">Glycomyces buryatensis</name>
    <dbReference type="NCBI Taxonomy" id="2570927"/>
    <lineage>
        <taxon>Bacteria</taxon>
        <taxon>Bacillati</taxon>
        <taxon>Actinomycetota</taxon>
        <taxon>Actinomycetes</taxon>
        <taxon>Glycomycetales</taxon>
        <taxon>Glycomycetaceae</taxon>
        <taxon>Glycomyces</taxon>
    </lineage>
</organism>